<dbReference type="OrthoDB" id="15808at2759"/>
<sequence length="399" mass="45616">FHNILCCYILISLQLKEFFRVDENMMSHLKKYAALVIQSRVLWMRSMENWRYSFNLTRCYSSEETESNITKTSVIFSGIQPTGVIHLGNYLGAVRQWVDLQENYNPIYSIVDLHSITLPYDHKTLPDSILTMAATLIACGIDPSKSILYQQSKVLEHSSLCWVLTCLTTIPQLNRFPQFKEKSAAFKNKSVPTGLFLYPALQTADILLYKTTHVPVGEDQYAHINLAANLANLFNNKYGKTFPIPKTIKAPETIARIKSLRNPSSKMSKSEQDKRSRIELLDSPCEIREIIKKSVTDCTSEVYFDPVNRPGVSNLMTIHHALTAKSYETIRKDCEHIDTGKYKLLLADVIIEYLKPIRLKTLQLLNEKQYLISILNQGSDKASEKAKHTLEEVYKKIGI</sequence>
<dbReference type="GO" id="GO:0004830">
    <property type="term" value="F:tryptophan-tRNA ligase activity"/>
    <property type="evidence" value="ECO:0007669"/>
    <property type="project" value="UniProtKB-EC"/>
</dbReference>
<keyword evidence="4 14" id="KW-0436">Ligase</keyword>
<evidence type="ECO:0000256" key="8">
    <source>
        <dbReference type="ARBA" id="ARBA00023146"/>
    </source>
</evidence>
<evidence type="ECO:0000256" key="11">
    <source>
        <dbReference type="ARBA" id="ARBA00059972"/>
    </source>
</evidence>
<dbReference type="FunFam" id="1.10.240.10:FF:000002">
    <property type="entry name" value="Tryptophan--tRNA ligase"/>
    <property type="match status" value="1"/>
</dbReference>
<evidence type="ECO:0000256" key="5">
    <source>
        <dbReference type="ARBA" id="ARBA00022741"/>
    </source>
</evidence>
<dbReference type="Gene3D" id="3.40.50.620">
    <property type="entry name" value="HUPs"/>
    <property type="match status" value="1"/>
</dbReference>
<dbReference type="SUPFAM" id="SSF52374">
    <property type="entry name" value="Nucleotidylyl transferase"/>
    <property type="match status" value="1"/>
</dbReference>
<dbReference type="GO" id="GO:0005759">
    <property type="term" value="C:mitochondrial matrix"/>
    <property type="evidence" value="ECO:0007669"/>
    <property type="project" value="UniProtKB-SubCell"/>
</dbReference>
<dbReference type="PANTHER" id="PTHR43766:SF1">
    <property type="entry name" value="TRYPTOPHAN--TRNA LIGASE, MITOCHONDRIAL"/>
    <property type="match status" value="1"/>
</dbReference>
<evidence type="ECO:0000256" key="6">
    <source>
        <dbReference type="ARBA" id="ARBA00022840"/>
    </source>
</evidence>
<name>A0A5N5TB74_9CRUS</name>
<dbReference type="EMBL" id="SEYY01004190">
    <property type="protein sequence ID" value="KAB7503923.1"/>
    <property type="molecule type" value="Genomic_DNA"/>
</dbReference>
<dbReference type="PROSITE" id="PS00178">
    <property type="entry name" value="AA_TRNA_LIGASE_I"/>
    <property type="match status" value="1"/>
</dbReference>
<evidence type="ECO:0000256" key="14">
    <source>
        <dbReference type="RuleBase" id="RU363036"/>
    </source>
</evidence>
<comment type="similarity">
    <text evidence="2 14">Belongs to the class-I aminoacyl-tRNA synthetase family.</text>
</comment>
<accession>A0A5N5TB74</accession>
<evidence type="ECO:0000256" key="3">
    <source>
        <dbReference type="ARBA" id="ARBA00013161"/>
    </source>
</evidence>
<dbReference type="AlphaFoldDB" id="A0A5N5TB74"/>
<keyword evidence="6 14" id="KW-0067">ATP-binding</keyword>
<evidence type="ECO:0000313" key="16">
    <source>
        <dbReference type="Proteomes" id="UP000326759"/>
    </source>
</evidence>
<gene>
    <name evidence="15" type="primary">Wars2</name>
    <name evidence="15" type="ORF">Anas_07941</name>
</gene>
<dbReference type="InterPro" id="IPR050203">
    <property type="entry name" value="Trp-tRNA_synthetase"/>
</dbReference>
<comment type="subcellular location">
    <subcellularLocation>
        <location evidence="1">Mitochondrion matrix</location>
    </subcellularLocation>
</comment>
<dbReference type="PRINTS" id="PR01039">
    <property type="entry name" value="TRNASYNTHTRP"/>
</dbReference>
<keyword evidence="5 14" id="KW-0547">Nucleotide-binding</keyword>
<evidence type="ECO:0000256" key="12">
    <source>
        <dbReference type="ARBA" id="ARBA00069760"/>
    </source>
</evidence>
<dbReference type="InterPro" id="IPR002305">
    <property type="entry name" value="aa-tRNA-synth_Ic"/>
</dbReference>
<keyword evidence="16" id="KW-1185">Reference proteome</keyword>
<evidence type="ECO:0000256" key="7">
    <source>
        <dbReference type="ARBA" id="ARBA00022917"/>
    </source>
</evidence>
<dbReference type="GO" id="GO:0005524">
    <property type="term" value="F:ATP binding"/>
    <property type="evidence" value="ECO:0007669"/>
    <property type="project" value="UniProtKB-KW"/>
</dbReference>
<dbReference type="GO" id="GO:0070183">
    <property type="term" value="P:mitochondrial tryptophanyl-tRNA aminoacylation"/>
    <property type="evidence" value="ECO:0007669"/>
    <property type="project" value="TreeGrafter"/>
</dbReference>
<organism evidence="15 16">
    <name type="scientific">Armadillidium nasatum</name>
    <dbReference type="NCBI Taxonomy" id="96803"/>
    <lineage>
        <taxon>Eukaryota</taxon>
        <taxon>Metazoa</taxon>
        <taxon>Ecdysozoa</taxon>
        <taxon>Arthropoda</taxon>
        <taxon>Crustacea</taxon>
        <taxon>Multicrustacea</taxon>
        <taxon>Malacostraca</taxon>
        <taxon>Eumalacostraca</taxon>
        <taxon>Peracarida</taxon>
        <taxon>Isopoda</taxon>
        <taxon>Oniscidea</taxon>
        <taxon>Crinocheta</taxon>
        <taxon>Armadillidiidae</taxon>
        <taxon>Armadillidium</taxon>
    </lineage>
</organism>
<dbReference type="NCBIfam" id="TIGR00233">
    <property type="entry name" value="trpS"/>
    <property type="match status" value="1"/>
</dbReference>
<dbReference type="InterPro" id="IPR001412">
    <property type="entry name" value="aa-tRNA-synth_I_CS"/>
</dbReference>
<dbReference type="InterPro" id="IPR002306">
    <property type="entry name" value="Trp-tRNA-ligase"/>
</dbReference>
<dbReference type="Proteomes" id="UP000326759">
    <property type="component" value="Unassembled WGS sequence"/>
</dbReference>
<comment type="function">
    <text evidence="11">Catalyzes the attachment of tryptophan to tRNA(Trp) in a two-step reaction: tryptophan is first activated by ATP to form Trp-AMP and then transferred to the acceptor end of tRNA(Trp).</text>
</comment>
<comment type="catalytic activity">
    <reaction evidence="10">
        <text>tRNA(Trp) + L-tryptophan + ATP = L-tryptophyl-tRNA(Trp) + AMP + diphosphate + H(+)</text>
        <dbReference type="Rhea" id="RHEA:24080"/>
        <dbReference type="Rhea" id="RHEA-COMP:9671"/>
        <dbReference type="Rhea" id="RHEA-COMP:9705"/>
        <dbReference type="ChEBI" id="CHEBI:15378"/>
        <dbReference type="ChEBI" id="CHEBI:30616"/>
        <dbReference type="ChEBI" id="CHEBI:33019"/>
        <dbReference type="ChEBI" id="CHEBI:57912"/>
        <dbReference type="ChEBI" id="CHEBI:78442"/>
        <dbReference type="ChEBI" id="CHEBI:78535"/>
        <dbReference type="ChEBI" id="CHEBI:456215"/>
        <dbReference type="EC" id="6.1.1.2"/>
    </reaction>
</comment>
<evidence type="ECO:0000256" key="4">
    <source>
        <dbReference type="ARBA" id="ARBA00022598"/>
    </source>
</evidence>
<dbReference type="CDD" id="cd00806">
    <property type="entry name" value="TrpRS_core"/>
    <property type="match status" value="1"/>
</dbReference>
<evidence type="ECO:0000256" key="13">
    <source>
        <dbReference type="ARBA" id="ARBA00080951"/>
    </source>
</evidence>
<evidence type="ECO:0000256" key="10">
    <source>
        <dbReference type="ARBA" id="ARBA00049929"/>
    </source>
</evidence>
<evidence type="ECO:0000313" key="15">
    <source>
        <dbReference type="EMBL" id="KAB7503923.1"/>
    </source>
</evidence>
<proteinExistence type="inferred from homology"/>
<keyword evidence="8 14" id="KW-0030">Aminoacyl-tRNA synthetase</keyword>
<dbReference type="PANTHER" id="PTHR43766">
    <property type="entry name" value="TRYPTOPHAN--TRNA LIGASE, MITOCHONDRIAL"/>
    <property type="match status" value="1"/>
</dbReference>
<feature type="non-terminal residue" evidence="15">
    <location>
        <position position="1"/>
    </location>
</feature>
<dbReference type="Gene3D" id="1.10.240.10">
    <property type="entry name" value="Tyrosyl-Transfer RNA Synthetase"/>
    <property type="match status" value="1"/>
</dbReference>
<dbReference type="FunFam" id="3.40.50.620:FF:000082">
    <property type="entry name" value="MSW1p Mitochondrial tryptophanyl-tRNA synthetase"/>
    <property type="match status" value="1"/>
</dbReference>
<dbReference type="InterPro" id="IPR014729">
    <property type="entry name" value="Rossmann-like_a/b/a_fold"/>
</dbReference>
<dbReference type="EC" id="6.1.1.2" evidence="3"/>
<evidence type="ECO:0000256" key="2">
    <source>
        <dbReference type="ARBA" id="ARBA00005594"/>
    </source>
</evidence>
<protein>
    <recommendedName>
        <fullName evidence="12">Tryptophan--tRNA ligase, mitochondrial</fullName>
        <ecNumber evidence="3">6.1.1.2</ecNumber>
    </recommendedName>
    <alternativeName>
        <fullName evidence="13">(Mt)TrpRS</fullName>
    </alternativeName>
    <alternativeName>
        <fullName evidence="9">Tryptophanyl-tRNA synthetase</fullName>
    </alternativeName>
</protein>
<evidence type="ECO:0000256" key="9">
    <source>
        <dbReference type="ARBA" id="ARBA00030268"/>
    </source>
</evidence>
<keyword evidence="7 14" id="KW-0648">Protein biosynthesis</keyword>
<evidence type="ECO:0000256" key="1">
    <source>
        <dbReference type="ARBA" id="ARBA00004305"/>
    </source>
</evidence>
<dbReference type="Pfam" id="PF00579">
    <property type="entry name" value="tRNA-synt_1b"/>
    <property type="match status" value="1"/>
</dbReference>
<reference evidence="15 16" key="1">
    <citation type="journal article" date="2019" name="PLoS Biol.">
        <title>Sex chromosomes control vertical transmission of feminizing Wolbachia symbionts in an isopod.</title>
        <authorList>
            <person name="Becking T."/>
            <person name="Chebbi M.A."/>
            <person name="Giraud I."/>
            <person name="Moumen B."/>
            <person name="Laverre T."/>
            <person name="Caubet Y."/>
            <person name="Peccoud J."/>
            <person name="Gilbert C."/>
            <person name="Cordaux R."/>
        </authorList>
    </citation>
    <scope>NUCLEOTIDE SEQUENCE [LARGE SCALE GENOMIC DNA]</scope>
    <source>
        <strain evidence="15">ANa2</strain>
        <tissue evidence="15">Whole body excluding digestive tract and cuticle</tissue>
    </source>
</reference>
<comment type="caution">
    <text evidence="15">The sequence shown here is derived from an EMBL/GenBank/DDBJ whole genome shotgun (WGS) entry which is preliminary data.</text>
</comment>